<keyword evidence="2" id="KW-0472">Membrane</keyword>
<dbReference type="EMBL" id="JBHMAX010000016">
    <property type="protein sequence ID" value="MFB9732083.1"/>
    <property type="molecule type" value="Genomic_DNA"/>
</dbReference>
<accession>A0ABV5V2P4</accession>
<keyword evidence="2" id="KW-1133">Transmembrane helix</keyword>
<sequence>MTAVLAPGTIPAYPLHLIAGPSPDRPSRGLWLVKWVLVVPHAIVLAVLWAAFVVLTVVAFFAILFTGRYPRAIFDFNVGVLRWSWRVAYYSYGALATDRYPPFTLQDVPDYPAHLEVDPPGQLSRGLVLVKWWLLAIPHYLIVGLLTTNGIRFVDDGRVDGLAWETAEGTRWAWESGGLIALLAVVAGFFLLFTGRYPQGLYDLLLGLNRWVLRVAAYAGLMTDTYPPFRLDQGGRGDLQDTLRPTTGAVAPQDQPLPARRPGTGRSHAWTAGRTVAVVAGALALLLGLGLVVGGAGVAALRHDGWVTSPTLRVQTDGYAVATEPLELRGLGLDEGLGEVRVRAQDADGGEVFVGVARADDAASYLAGVEHTVQTGPLTADVREVAGVAPRTDPYGHDVWVASAEGPGLQSVELPATSGRWVAVVMPADGARGLEARIDVAATMPWARPLGGTLLALGVVLLIGGGAAIALAVRAAEAGGRE</sequence>
<protein>
    <submittedName>
        <fullName evidence="3">DUF4389 domain-containing protein</fullName>
    </submittedName>
</protein>
<keyword evidence="2" id="KW-0812">Transmembrane</keyword>
<evidence type="ECO:0000256" key="2">
    <source>
        <dbReference type="SAM" id="Phobius"/>
    </source>
</evidence>
<evidence type="ECO:0000256" key="1">
    <source>
        <dbReference type="SAM" id="MobiDB-lite"/>
    </source>
</evidence>
<evidence type="ECO:0000313" key="3">
    <source>
        <dbReference type="EMBL" id="MFB9732083.1"/>
    </source>
</evidence>
<feature type="region of interest" description="Disordered" evidence="1">
    <location>
        <begin position="241"/>
        <end position="266"/>
    </location>
</feature>
<keyword evidence="4" id="KW-1185">Reference proteome</keyword>
<feature type="transmembrane region" description="Helical" evidence="2">
    <location>
        <begin position="35"/>
        <end position="65"/>
    </location>
</feature>
<organism evidence="3 4">
    <name type="scientific">Ornithinimicrobium kibberense</name>
    <dbReference type="NCBI Taxonomy" id="282060"/>
    <lineage>
        <taxon>Bacteria</taxon>
        <taxon>Bacillati</taxon>
        <taxon>Actinomycetota</taxon>
        <taxon>Actinomycetes</taxon>
        <taxon>Micrococcales</taxon>
        <taxon>Ornithinimicrobiaceae</taxon>
        <taxon>Ornithinimicrobium</taxon>
    </lineage>
</organism>
<feature type="transmembrane region" description="Helical" evidence="2">
    <location>
        <begin position="276"/>
        <end position="301"/>
    </location>
</feature>
<gene>
    <name evidence="3" type="ORF">ACFFN0_08500</name>
</gene>
<dbReference type="Pfam" id="PF14333">
    <property type="entry name" value="DUF4389"/>
    <property type="match status" value="2"/>
</dbReference>
<evidence type="ECO:0000313" key="4">
    <source>
        <dbReference type="Proteomes" id="UP001589613"/>
    </source>
</evidence>
<feature type="transmembrane region" description="Helical" evidence="2">
    <location>
        <begin position="454"/>
        <end position="473"/>
    </location>
</feature>
<dbReference type="InterPro" id="IPR025498">
    <property type="entry name" value="DUF4389"/>
</dbReference>
<proteinExistence type="predicted"/>
<comment type="caution">
    <text evidence="3">The sequence shown here is derived from an EMBL/GenBank/DDBJ whole genome shotgun (WGS) entry which is preliminary data.</text>
</comment>
<feature type="transmembrane region" description="Helical" evidence="2">
    <location>
        <begin position="132"/>
        <end position="152"/>
    </location>
</feature>
<dbReference type="RefSeq" id="WP_141339037.1">
    <property type="nucleotide sequence ID" value="NZ_JBHMAX010000016.1"/>
</dbReference>
<feature type="transmembrane region" description="Helical" evidence="2">
    <location>
        <begin position="172"/>
        <end position="193"/>
    </location>
</feature>
<reference evidence="3 4" key="1">
    <citation type="submission" date="2024-09" db="EMBL/GenBank/DDBJ databases">
        <authorList>
            <person name="Sun Q."/>
            <person name="Mori K."/>
        </authorList>
    </citation>
    <scope>NUCLEOTIDE SEQUENCE [LARGE SCALE GENOMIC DNA]</scope>
    <source>
        <strain evidence="3 4">JCM 12763</strain>
    </source>
</reference>
<name>A0ABV5V2P4_9MICO</name>
<dbReference type="Proteomes" id="UP001589613">
    <property type="component" value="Unassembled WGS sequence"/>
</dbReference>